<dbReference type="GO" id="GO:0016491">
    <property type="term" value="F:oxidoreductase activity"/>
    <property type="evidence" value="ECO:0007669"/>
    <property type="project" value="UniProtKB-KW"/>
</dbReference>
<protein>
    <submittedName>
        <fullName evidence="7">NAD(P)-dependent oxidoreductase</fullName>
    </submittedName>
</protein>
<comment type="caution">
    <text evidence="7">The sequence shown here is derived from an EMBL/GenBank/DDBJ whole genome shotgun (WGS) entry which is preliminary data.</text>
</comment>
<dbReference type="Gene3D" id="1.10.1040.10">
    <property type="entry name" value="N-(1-d-carboxylethyl)-l-norvaline Dehydrogenase, domain 2"/>
    <property type="match status" value="1"/>
</dbReference>
<dbReference type="Pfam" id="PF14833">
    <property type="entry name" value="NAD_binding_11"/>
    <property type="match status" value="1"/>
</dbReference>
<evidence type="ECO:0000256" key="1">
    <source>
        <dbReference type="ARBA" id="ARBA00009080"/>
    </source>
</evidence>
<keyword evidence="2" id="KW-0560">Oxidoreductase</keyword>
<evidence type="ECO:0000259" key="6">
    <source>
        <dbReference type="Pfam" id="PF14833"/>
    </source>
</evidence>
<dbReference type="Gene3D" id="3.40.50.720">
    <property type="entry name" value="NAD(P)-binding Rossmann-like Domain"/>
    <property type="match status" value="1"/>
</dbReference>
<keyword evidence="8" id="KW-1185">Reference proteome</keyword>
<evidence type="ECO:0000313" key="8">
    <source>
        <dbReference type="Proteomes" id="UP000612893"/>
    </source>
</evidence>
<dbReference type="EMBL" id="JAEKNR010000209">
    <property type="protein sequence ID" value="MBJ7600525.1"/>
    <property type="molecule type" value="Genomic_DNA"/>
</dbReference>
<dbReference type="PIRSF" id="PIRSF000103">
    <property type="entry name" value="HIBADH"/>
    <property type="match status" value="1"/>
</dbReference>
<dbReference type="Proteomes" id="UP000612893">
    <property type="component" value="Unassembled WGS sequence"/>
</dbReference>
<keyword evidence="3" id="KW-0520">NAD</keyword>
<dbReference type="InterPro" id="IPR013328">
    <property type="entry name" value="6PGD_dom2"/>
</dbReference>
<evidence type="ECO:0000256" key="2">
    <source>
        <dbReference type="ARBA" id="ARBA00023002"/>
    </source>
</evidence>
<sequence>MSERIAFLGVGNMGSRMVRRLISAGYAVTVFDPNQVAAGAVRDAGAGTADSPASAATGADVVLCSLPTPQAVIDATIGDNGVVHSLRPGATVVDMSTTDPATAQRVAGTLASAGINFLDAPVSRGVAAAANGTLAIMVGGDEEIVDSCRGLLSHLGTDIVHVGPVGCGEMTKLCNNMMAAITMQGLAEVLVTGVKAGLDLKVLAEVMSMSSGGSWILTNYLPMTIFAGDNSAKFSLDLMHKDIGLYSEAAETLGLANPLSAICVQTHRMAKSRGYGSLDYSAMVSFFEELAGVRLVPSEDVATPKEVEQ</sequence>
<dbReference type="PANTHER" id="PTHR22981">
    <property type="entry name" value="3-HYDROXYISOBUTYRATE DEHYDROGENASE-RELATED"/>
    <property type="match status" value="1"/>
</dbReference>
<reference evidence="7" key="1">
    <citation type="submission" date="2020-10" db="EMBL/GenBank/DDBJ databases">
        <title>Ca. Dormibacterota MAGs.</title>
        <authorList>
            <person name="Montgomery K."/>
        </authorList>
    </citation>
    <scope>NUCLEOTIDE SEQUENCE [LARGE SCALE GENOMIC DNA]</scope>
    <source>
        <strain evidence="7">SC8812_S17_10</strain>
    </source>
</reference>
<dbReference type="SUPFAM" id="SSF48179">
    <property type="entry name" value="6-phosphogluconate dehydrogenase C-terminal domain-like"/>
    <property type="match status" value="1"/>
</dbReference>
<dbReference type="RefSeq" id="WP_338204392.1">
    <property type="nucleotide sequence ID" value="NZ_JAEKNR010000209.1"/>
</dbReference>
<evidence type="ECO:0000256" key="3">
    <source>
        <dbReference type="ARBA" id="ARBA00023027"/>
    </source>
</evidence>
<feature type="active site" evidence="4">
    <location>
        <position position="172"/>
    </location>
</feature>
<dbReference type="InterPro" id="IPR008927">
    <property type="entry name" value="6-PGluconate_DH-like_C_sf"/>
</dbReference>
<evidence type="ECO:0000313" key="7">
    <source>
        <dbReference type="EMBL" id="MBJ7600525.1"/>
    </source>
</evidence>
<accession>A0A934KE73</accession>
<dbReference type="Pfam" id="PF03446">
    <property type="entry name" value="NAD_binding_2"/>
    <property type="match status" value="1"/>
</dbReference>
<comment type="similarity">
    <text evidence="1">Belongs to the HIBADH-related family.</text>
</comment>
<proteinExistence type="inferred from homology"/>
<dbReference type="InterPro" id="IPR036291">
    <property type="entry name" value="NAD(P)-bd_dom_sf"/>
</dbReference>
<dbReference type="AlphaFoldDB" id="A0A934KE73"/>
<evidence type="ECO:0000256" key="4">
    <source>
        <dbReference type="PIRSR" id="PIRSR000103-1"/>
    </source>
</evidence>
<dbReference type="PANTHER" id="PTHR22981:SF7">
    <property type="entry name" value="3-HYDROXYISOBUTYRATE DEHYDROGENASE, MITOCHONDRIAL"/>
    <property type="match status" value="1"/>
</dbReference>
<dbReference type="InterPro" id="IPR015815">
    <property type="entry name" value="HIBADH-related"/>
</dbReference>
<evidence type="ECO:0000259" key="5">
    <source>
        <dbReference type="Pfam" id="PF03446"/>
    </source>
</evidence>
<dbReference type="SUPFAM" id="SSF51735">
    <property type="entry name" value="NAD(P)-binding Rossmann-fold domains"/>
    <property type="match status" value="1"/>
</dbReference>
<gene>
    <name evidence="7" type="ORF">JF922_20955</name>
</gene>
<dbReference type="InterPro" id="IPR029154">
    <property type="entry name" value="HIBADH-like_NADP-bd"/>
</dbReference>
<name>A0A934KE73_9BACT</name>
<organism evidence="7 8">
    <name type="scientific">Candidatus Nephthysia bennettiae</name>
    <dbReference type="NCBI Taxonomy" id="3127016"/>
    <lineage>
        <taxon>Bacteria</taxon>
        <taxon>Bacillati</taxon>
        <taxon>Candidatus Dormiibacterota</taxon>
        <taxon>Candidatus Dormibacteria</taxon>
        <taxon>Candidatus Dormibacterales</taxon>
        <taxon>Candidatus Dormibacteraceae</taxon>
        <taxon>Candidatus Nephthysia</taxon>
    </lineage>
</organism>
<dbReference type="InterPro" id="IPR006115">
    <property type="entry name" value="6PGDH_NADP-bd"/>
</dbReference>
<feature type="domain" description="3-hydroxyisobutyrate dehydrogenase-like NAD-binding" evidence="6">
    <location>
        <begin position="166"/>
        <end position="286"/>
    </location>
</feature>
<feature type="domain" description="6-phosphogluconate dehydrogenase NADP-binding" evidence="5">
    <location>
        <begin position="4"/>
        <end position="163"/>
    </location>
</feature>